<sequence length="106" mass="12214">MSLAYFVTDAVEHSVLVRSVQEAFPFLRRGDETDSTGTREYFAVQRILYEVQGPLWMIRAEDFTVEQLTEHPTRELVMMFEDTLTQNWTKIEPVANATNSTILILG</sequence>
<accession>A0A8S5UHX3</accession>
<evidence type="ECO:0000313" key="1">
    <source>
        <dbReference type="EMBL" id="DAF94080.1"/>
    </source>
</evidence>
<name>A0A8S5UHX3_9CAUD</name>
<dbReference type="EMBL" id="BK016090">
    <property type="protein sequence ID" value="DAF94080.1"/>
    <property type="molecule type" value="Genomic_DNA"/>
</dbReference>
<reference evidence="1" key="1">
    <citation type="journal article" date="2021" name="Proc. Natl. Acad. Sci. U.S.A.">
        <title>A Catalog of Tens of Thousands of Viruses from Human Metagenomes Reveals Hidden Associations with Chronic Diseases.</title>
        <authorList>
            <person name="Tisza M.J."/>
            <person name="Buck C.B."/>
        </authorList>
    </citation>
    <scope>NUCLEOTIDE SEQUENCE</scope>
    <source>
        <strain evidence="1">Ctu2j3</strain>
    </source>
</reference>
<proteinExistence type="predicted"/>
<dbReference type="EMBL" id="BK016090">
    <property type="protein sequence ID" value="DAF94018.1"/>
    <property type="molecule type" value="Genomic_DNA"/>
</dbReference>
<organism evidence="1">
    <name type="scientific">Myoviridae sp. ctu2j3</name>
    <dbReference type="NCBI Taxonomy" id="2825197"/>
    <lineage>
        <taxon>Viruses</taxon>
        <taxon>Duplodnaviria</taxon>
        <taxon>Heunggongvirae</taxon>
        <taxon>Uroviricota</taxon>
        <taxon>Caudoviricetes</taxon>
    </lineage>
</organism>
<protein>
    <submittedName>
        <fullName evidence="1">Uncharacterized protein</fullName>
    </submittedName>
</protein>